<gene>
    <name evidence="2" type="ORF">EDC38_2182</name>
</gene>
<dbReference type="Pfam" id="PF17765">
    <property type="entry name" value="MLTR_LBD"/>
    <property type="match status" value="1"/>
</dbReference>
<evidence type="ECO:0000259" key="1">
    <source>
        <dbReference type="PROSITE" id="PS50943"/>
    </source>
</evidence>
<keyword evidence="3" id="KW-1185">Reference proteome</keyword>
<comment type="caution">
    <text evidence="2">The sequence shown here is derived from an EMBL/GenBank/DDBJ whole genome shotgun (WGS) entry which is preliminary data.</text>
</comment>
<dbReference type="Gene3D" id="3.30.450.180">
    <property type="match status" value="1"/>
</dbReference>
<dbReference type="PROSITE" id="PS50943">
    <property type="entry name" value="HTH_CROC1"/>
    <property type="match status" value="1"/>
</dbReference>
<dbReference type="PANTHER" id="PTHR35010">
    <property type="entry name" value="BLL4672 PROTEIN-RELATED"/>
    <property type="match status" value="1"/>
</dbReference>
<dbReference type="AlphaFoldDB" id="A0A3N1PA44"/>
<name>A0A3N1PA44_9GAMM</name>
<dbReference type="GO" id="GO:0003677">
    <property type="term" value="F:DNA binding"/>
    <property type="evidence" value="ECO:0007669"/>
    <property type="project" value="InterPro"/>
</dbReference>
<dbReference type="InterPro" id="IPR010982">
    <property type="entry name" value="Lambda_DNA-bd_dom_sf"/>
</dbReference>
<dbReference type="Pfam" id="PF01381">
    <property type="entry name" value="HTH_3"/>
    <property type="match status" value="1"/>
</dbReference>
<dbReference type="SMART" id="SM00530">
    <property type="entry name" value="HTH_XRE"/>
    <property type="match status" value="1"/>
</dbReference>
<proteinExistence type="predicted"/>
<accession>A0A3N1PA44</accession>
<sequence>MTSILRTTDTPFSGFLKTWRTRRRLSQLELSLKSGMSQRHISFLETGRSKPSLSAIGQLGDALDMPAAEIDAMLLSAGFAARSSQRRWSQEAREAVGASIDHVLQSHAPYPAMAVDRIWNLQKANEPALQFFAMLGSTGTPNLLREVMMPGALRSRTINWEQTARALYRLLELEVARRPHDQEAHELLNELRDISGVAEAISQPSSENPLPVLSIQFQVEDAVLSLFSLIATVGMSSDPVIDDIRLETLLPADDVTREWFTKHFL</sequence>
<protein>
    <submittedName>
        <fullName evidence="2">Xre family transcriptional regulator</fullName>
    </submittedName>
</protein>
<dbReference type="InterPro" id="IPR041413">
    <property type="entry name" value="MLTR_LBD"/>
</dbReference>
<dbReference type="EMBL" id="RJUK01000001">
    <property type="protein sequence ID" value="ROQ21556.1"/>
    <property type="molecule type" value="Genomic_DNA"/>
</dbReference>
<dbReference type="OrthoDB" id="2959414at2"/>
<dbReference type="CDD" id="cd00093">
    <property type="entry name" value="HTH_XRE"/>
    <property type="match status" value="1"/>
</dbReference>
<feature type="domain" description="HTH cro/C1-type" evidence="1">
    <location>
        <begin position="16"/>
        <end position="70"/>
    </location>
</feature>
<evidence type="ECO:0000313" key="2">
    <source>
        <dbReference type="EMBL" id="ROQ21556.1"/>
    </source>
</evidence>
<organism evidence="2 3">
    <name type="scientific">Marinimicrobium koreense</name>
    <dbReference type="NCBI Taxonomy" id="306545"/>
    <lineage>
        <taxon>Bacteria</taxon>
        <taxon>Pseudomonadati</taxon>
        <taxon>Pseudomonadota</taxon>
        <taxon>Gammaproteobacteria</taxon>
        <taxon>Cellvibrionales</taxon>
        <taxon>Cellvibrionaceae</taxon>
        <taxon>Marinimicrobium</taxon>
    </lineage>
</organism>
<reference evidence="2 3" key="1">
    <citation type="submission" date="2018-11" db="EMBL/GenBank/DDBJ databases">
        <title>Genomic Encyclopedia of Type Strains, Phase IV (KMG-IV): sequencing the most valuable type-strain genomes for metagenomic binning, comparative biology and taxonomic classification.</title>
        <authorList>
            <person name="Goeker M."/>
        </authorList>
    </citation>
    <scope>NUCLEOTIDE SEQUENCE [LARGE SCALE GENOMIC DNA]</scope>
    <source>
        <strain evidence="2 3">DSM 16974</strain>
    </source>
</reference>
<dbReference type="RefSeq" id="WP_123638533.1">
    <property type="nucleotide sequence ID" value="NZ_RJUK01000001.1"/>
</dbReference>
<dbReference type="Proteomes" id="UP000273643">
    <property type="component" value="Unassembled WGS sequence"/>
</dbReference>
<dbReference type="PANTHER" id="PTHR35010:SF4">
    <property type="entry name" value="BLL5781 PROTEIN"/>
    <property type="match status" value="1"/>
</dbReference>
<dbReference type="SUPFAM" id="SSF47413">
    <property type="entry name" value="lambda repressor-like DNA-binding domains"/>
    <property type="match status" value="1"/>
</dbReference>
<dbReference type="InterPro" id="IPR001387">
    <property type="entry name" value="Cro/C1-type_HTH"/>
</dbReference>
<dbReference type="Gene3D" id="1.10.260.40">
    <property type="entry name" value="lambda repressor-like DNA-binding domains"/>
    <property type="match status" value="1"/>
</dbReference>
<evidence type="ECO:0000313" key="3">
    <source>
        <dbReference type="Proteomes" id="UP000273643"/>
    </source>
</evidence>